<dbReference type="Gene3D" id="3.90.730.10">
    <property type="entry name" value="Ribonuclease T2-like"/>
    <property type="match status" value="1"/>
</dbReference>
<dbReference type="SUPFAM" id="SSF55895">
    <property type="entry name" value="Ribonuclease Rh-like"/>
    <property type="match status" value="1"/>
</dbReference>
<comment type="similarity">
    <text evidence="1">Belongs to the RNase T2 family.</text>
</comment>
<dbReference type="GO" id="GO:0033897">
    <property type="term" value="F:ribonuclease T2 activity"/>
    <property type="evidence" value="ECO:0007669"/>
    <property type="project" value="InterPro"/>
</dbReference>
<dbReference type="GO" id="GO:0003723">
    <property type="term" value="F:RNA binding"/>
    <property type="evidence" value="ECO:0007669"/>
    <property type="project" value="InterPro"/>
</dbReference>
<dbReference type="PANTHER" id="PTHR11240:SF22">
    <property type="entry name" value="RIBONUCLEASE T2"/>
    <property type="match status" value="1"/>
</dbReference>
<dbReference type="InterPro" id="IPR001568">
    <property type="entry name" value="RNase_T2-like"/>
</dbReference>
<dbReference type="GO" id="GO:0006401">
    <property type="term" value="P:RNA catabolic process"/>
    <property type="evidence" value="ECO:0007669"/>
    <property type="project" value="TreeGrafter"/>
</dbReference>
<accession>A0A6C0JUR8</accession>
<reference evidence="2" key="1">
    <citation type="journal article" date="2020" name="Nature">
        <title>Giant virus diversity and host interactions through global metagenomics.</title>
        <authorList>
            <person name="Schulz F."/>
            <person name="Roux S."/>
            <person name="Paez-Espino D."/>
            <person name="Jungbluth S."/>
            <person name="Walsh D.A."/>
            <person name="Denef V.J."/>
            <person name="McMahon K.D."/>
            <person name="Konstantinidis K.T."/>
            <person name="Eloe-Fadrosh E.A."/>
            <person name="Kyrpides N.C."/>
            <person name="Woyke T."/>
        </authorList>
    </citation>
    <scope>NUCLEOTIDE SEQUENCE</scope>
    <source>
        <strain evidence="2">GVMAG-S-1062768-28</strain>
    </source>
</reference>
<dbReference type="InterPro" id="IPR036430">
    <property type="entry name" value="RNase_T2-like_sf"/>
</dbReference>
<dbReference type="AlphaFoldDB" id="A0A6C0JUR8"/>
<evidence type="ECO:0000256" key="1">
    <source>
        <dbReference type="ARBA" id="ARBA00007469"/>
    </source>
</evidence>
<sequence>MILAERSNRLGLFTRFTRKSPKKLFLLFLLFPSAVFLPSVDNRDCPTSYTPSYCTPTLWRLDMLSQYNTSFQQVWKVHGLWVERCAECESCGYPSDCKTCNFNISLLAPILPEIKRFWFTPGNLSDFLQHEYCKHGTCTNYTEIEYFNTTLSIYHNVVSRCDESSFPNKTSRECWVYL</sequence>
<organism evidence="2">
    <name type="scientific">viral metagenome</name>
    <dbReference type="NCBI Taxonomy" id="1070528"/>
    <lineage>
        <taxon>unclassified sequences</taxon>
        <taxon>metagenomes</taxon>
        <taxon>organismal metagenomes</taxon>
    </lineage>
</organism>
<dbReference type="InterPro" id="IPR033130">
    <property type="entry name" value="RNase_T2_His_AS_2"/>
</dbReference>
<name>A0A6C0JUR8_9ZZZZ</name>
<protein>
    <submittedName>
        <fullName evidence="2">Uncharacterized protein</fullName>
    </submittedName>
</protein>
<dbReference type="EMBL" id="MN740695">
    <property type="protein sequence ID" value="QHU08157.1"/>
    <property type="molecule type" value="Genomic_DNA"/>
</dbReference>
<evidence type="ECO:0000313" key="2">
    <source>
        <dbReference type="EMBL" id="QHU08157.1"/>
    </source>
</evidence>
<proteinExistence type="inferred from homology"/>
<dbReference type="PROSITE" id="PS00531">
    <property type="entry name" value="RNASE_T2_2"/>
    <property type="match status" value="1"/>
</dbReference>
<dbReference type="GO" id="GO:0005576">
    <property type="term" value="C:extracellular region"/>
    <property type="evidence" value="ECO:0007669"/>
    <property type="project" value="TreeGrafter"/>
</dbReference>
<dbReference type="Pfam" id="PF00445">
    <property type="entry name" value="Ribonuclease_T2"/>
    <property type="match status" value="1"/>
</dbReference>
<dbReference type="PANTHER" id="PTHR11240">
    <property type="entry name" value="RIBONUCLEASE T2"/>
    <property type="match status" value="1"/>
</dbReference>